<reference evidence="8" key="1">
    <citation type="journal article" date="2021" name="J Fungi (Basel)">
        <title>Virulence traits and population genomics of the black yeast Aureobasidium melanogenum.</title>
        <authorList>
            <person name="Cernosa A."/>
            <person name="Sun X."/>
            <person name="Gostincar C."/>
            <person name="Fang C."/>
            <person name="Gunde-Cimerman N."/>
            <person name="Song Z."/>
        </authorList>
    </citation>
    <scope>NUCLEOTIDE SEQUENCE</scope>
    <source>
        <strain evidence="8">EXF-8016</strain>
    </source>
</reference>
<dbReference type="InterPro" id="IPR051035">
    <property type="entry name" value="Mito_inheritance_9"/>
</dbReference>
<accession>A0A9P8G8F6</accession>
<comment type="similarity">
    <text evidence="2">Belongs to the AIM9 family.</text>
</comment>
<dbReference type="Proteomes" id="UP000767238">
    <property type="component" value="Unassembled WGS sequence"/>
</dbReference>
<dbReference type="PANTHER" id="PTHR36091">
    <property type="entry name" value="ALTERED INHERITANCE OF MITOCHONDRIA PROTEIN 9, MITOCHONDRIAL"/>
    <property type="match status" value="1"/>
</dbReference>
<evidence type="ECO:0000256" key="4">
    <source>
        <dbReference type="ARBA" id="ARBA00022946"/>
    </source>
</evidence>
<reference evidence="8" key="2">
    <citation type="submission" date="2021-08" db="EMBL/GenBank/DDBJ databases">
        <authorList>
            <person name="Gostincar C."/>
            <person name="Sun X."/>
            <person name="Song Z."/>
            <person name="Gunde-Cimerman N."/>
        </authorList>
    </citation>
    <scope>NUCLEOTIDE SEQUENCE</scope>
    <source>
        <strain evidence="8">EXF-8016</strain>
    </source>
</reference>
<proteinExistence type="inferred from homology"/>
<dbReference type="AlphaFoldDB" id="A0A9P8G8F6"/>
<evidence type="ECO:0000256" key="5">
    <source>
        <dbReference type="ARBA" id="ARBA00023128"/>
    </source>
</evidence>
<dbReference type="Pfam" id="PF01636">
    <property type="entry name" value="APH"/>
    <property type="match status" value="1"/>
</dbReference>
<evidence type="ECO:0000256" key="6">
    <source>
        <dbReference type="ARBA" id="ARBA00031849"/>
    </source>
</evidence>
<gene>
    <name evidence="8" type="ORF">KCV03_g9083</name>
</gene>
<keyword evidence="5" id="KW-0496">Mitochondrion</keyword>
<dbReference type="InterPro" id="IPR011009">
    <property type="entry name" value="Kinase-like_dom_sf"/>
</dbReference>
<dbReference type="EMBL" id="JAHFYH010000103">
    <property type="protein sequence ID" value="KAH0213001.1"/>
    <property type="molecule type" value="Genomic_DNA"/>
</dbReference>
<feature type="domain" description="Aminoglycoside phosphotransferase" evidence="7">
    <location>
        <begin position="199"/>
        <end position="240"/>
    </location>
</feature>
<evidence type="ECO:0000256" key="3">
    <source>
        <dbReference type="ARBA" id="ARBA00016197"/>
    </source>
</evidence>
<sequence length="266" mass="29935">MNLNPHEYTSGRWLHRNKEQTEARYIQFDYDALCRKAVEQCPGSQSVAECKKIEGGSNRVFLFTMDDEQTLIARLPFSLAGPSRLVIHSEVAAIAYNIPIPARMKRDFADGFCVGPHCGSTYWNCAPGEASIYRQMSDKGPWPDLFSYCKSLVASARSRIPASAPEDQLPYRGSIQEHVKFVTDCEAVLYDLIKEPQVQRVARPTLLHADLHKRNIFVSDSEPSKITGIIDWQSTSIEPAFVYANETPDFATLVDDMPRTARDGQD</sequence>
<dbReference type="InterPro" id="IPR002575">
    <property type="entry name" value="Aminoglycoside_PTrfase"/>
</dbReference>
<name>A0A9P8G8F6_AURME</name>
<organism evidence="8 9">
    <name type="scientific">Aureobasidium melanogenum</name>
    <name type="common">Aureobasidium pullulans var. melanogenum</name>
    <dbReference type="NCBI Taxonomy" id="46634"/>
    <lineage>
        <taxon>Eukaryota</taxon>
        <taxon>Fungi</taxon>
        <taxon>Dikarya</taxon>
        <taxon>Ascomycota</taxon>
        <taxon>Pezizomycotina</taxon>
        <taxon>Dothideomycetes</taxon>
        <taxon>Dothideomycetidae</taxon>
        <taxon>Dothideales</taxon>
        <taxon>Saccotheciaceae</taxon>
        <taxon>Aureobasidium</taxon>
    </lineage>
</organism>
<evidence type="ECO:0000256" key="2">
    <source>
        <dbReference type="ARBA" id="ARBA00005543"/>
    </source>
</evidence>
<comment type="subcellular location">
    <subcellularLocation>
        <location evidence="1">Mitochondrion</location>
    </subcellularLocation>
</comment>
<dbReference type="Gene3D" id="3.90.1200.10">
    <property type="match status" value="1"/>
</dbReference>
<evidence type="ECO:0000313" key="8">
    <source>
        <dbReference type="EMBL" id="KAH0213001.1"/>
    </source>
</evidence>
<evidence type="ECO:0000313" key="9">
    <source>
        <dbReference type="Proteomes" id="UP000767238"/>
    </source>
</evidence>
<dbReference type="GO" id="GO:0005739">
    <property type="term" value="C:mitochondrion"/>
    <property type="evidence" value="ECO:0007669"/>
    <property type="project" value="UniProtKB-SubCell"/>
</dbReference>
<comment type="caution">
    <text evidence="8">The sequence shown here is derived from an EMBL/GenBank/DDBJ whole genome shotgun (WGS) entry which is preliminary data.</text>
</comment>
<evidence type="ECO:0000256" key="1">
    <source>
        <dbReference type="ARBA" id="ARBA00004173"/>
    </source>
</evidence>
<feature type="non-terminal residue" evidence="8">
    <location>
        <position position="1"/>
    </location>
</feature>
<evidence type="ECO:0000259" key="7">
    <source>
        <dbReference type="Pfam" id="PF01636"/>
    </source>
</evidence>
<dbReference type="PANTHER" id="PTHR36091:SF1">
    <property type="entry name" value="ALTERED INHERITANCE OF MITOCHONDRIA PROTEIN 9, MITOCHONDRIAL"/>
    <property type="match status" value="1"/>
</dbReference>
<dbReference type="SUPFAM" id="SSF56112">
    <property type="entry name" value="Protein kinase-like (PK-like)"/>
    <property type="match status" value="1"/>
</dbReference>
<protein>
    <recommendedName>
        <fullName evidence="3">Altered inheritance of mitochondria protein 9, mitochondrial</fullName>
    </recommendedName>
    <alternativeName>
        <fullName evidence="6">Found in mitochondrial proteome protein 29</fullName>
    </alternativeName>
</protein>
<keyword evidence="4" id="KW-0809">Transit peptide</keyword>